<dbReference type="PROSITE" id="PS50294">
    <property type="entry name" value="WD_REPEATS_REGION"/>
    <property type="match status" value="1"/>
</dbReference>
<dbReference type="PANTHER" id="PTHR45589">
    <property type="entry name" value="WD REPEAT DOMAIN 62, ISOFORM G"/>
    <property type="match status" value="1"/>
</dbReference>
<name>A0A8X6PY14_NEPPI</name>
<feature type="compositionally biased region" description="Basic and acidic residues" evidence="2">
    <location>
        <begin position="1269"/>
        <end position="1290"/>
    </location>
</feature>
<dbReference type="EMBL" id="BMAW01075276">
    <property type="protein sequence ID" value="GFT95917.1"/>
    <property type="molecule type" value="Genomic_DNA"/>
</dbReference>
<evidence type="ECO:0000259" key="3">
    <source>
        <dbReference type="Pfam" id="PF24782"/>
    </source>
</evidence>
<dbReference type="SUPFAM" id="SSF50978">
    <property type="entry name" value="WD40 repeat-like"/>
    <property type="match status" value="1"/>
</dbReference>
<sequence length="1461" mass="162085">MENEDGTQNAAVKKVELQHVLGVTVTSNSALDTDPQTSTVAYPAGCVVVLYNTRKNKQRHLVSDAKRNITTLSFSWDGKYLATGECGAVSHVRVWDVQKLTQVADLSGHKHGINCVAFSPNMKYVVSVGSQHDMVVNVWDWRNKQKVASNKVSCKVKALSFAAGGNYFVTVGNNHVKFWYLEYSRSTKYKLEPVPLMGRSAILGDQRNNYFCDVACGRGESADSTFAVTKSGLLCEFNGRRLLDKWVELRISVAYSLTVGENLILIGCSDGIVRCFSPIDLHFICTLPRPHYLGVDVAKGLTGRQMSSHPPASKYPDVIALTLDETNKKVTCVHSDHSLYVWDVKDVKKVGKSHSFLYHSACIWGVETYPDLPEDSSTLPGGTFFTCASDDTIRIWNLDHKMFQNSTLKRNIYCYELLKILYTDPNFVFLCDIDFLPAGTNEKLVNSYDGKNGVRCLKIRPDGQHLASGDRSGNVRVYDLSYLELLCKIEAHDAEVLCLEYSNAESDPTQLLSSASRDRLVHIFDAQKNYSFAQTLDDHTSSVTAAKFVRSGNDLYFVSCGADKSVIVRKMMWKPSIKVVQEQVVTEKTTFYDMEKDASQPHVLAACQDSKIRIYDVPAGKYVRSMSGAQGEGTLIKVAMDSTGTYVATSSTDKTIYVYDYLTGQCVASMSGHSELVTGLKFMPSGKHLISVSGDGCIFVWKLTFQASKPVTKSGEALPIPQSSGIWQDSRKNAVAVTAPFHKEPHPLDFSDGQLPSWAKKQMSDEWKAGERSSPPPQQPRGRWAQRLEGQSLIVKSYSYTDSVIPIPQMTAEQKSMETTYSFSKTETTNAYNQKEDVTLTNQVSISRTSVSRAERVRHPTDSSSASSLKMDDGDAEDERSDSGTTETSELVYYPDGNADFKDSSFQINATKEEKRFMKNKQGSLQRSLSSYCVSDKTNENTDDEDSGTPGESEASFANSFSMSTENLEKLGLRERFMLENFENMDKTQGEDGGNHRNRYSISSKYHTTTTTPIPNRDFKSNTLGRRSTLMSSKKREELTRALNDARKKLETLGYKGGLSSSKSVGDLSNAGDVADIIEKPRFPAKESLIDMRRSTSFGDIRSGNLPRRRLPYTPQPGGAPLWEQAKTIRFEDTETPKDASSLRNTPLTKNIKQSASTTCLSSPNVSSSLRTQNNTPQSQNESTPVLPLNKSVSSLAVNTSSNRSQSGGRRLSLAGMNRRLNYSDSSSSEASPTDTKSNTLVPRGIVARRMKAFCAEQLSRHQAATAENNKKQKAKGEREPSKSKSEWDLRKLHDDAIAARYGEKNPDYDSSSSKTDQYSQLKQARADYMNQLEASPNDLPVRDETPSVASNYLDLNTTPLTKELCEKVSDDLKKVTSFAVQLFQRVTIDSQLTTTEKAAMTTTLAQGVWQAQQNLQPTAFSARTPNSDAPGEPQAAMMLLQQYSDKLLNLIEQRITKVDK</sequence>
<dbReference type="Pfam" id="PF00400">
    <property type="entry name" value="WD40"/>
    <property type="match status" value="1"/>
</dbReference>
<feature type="compositionally biased region" description="Low complexity" evidence="2">
    <location>
        <begin position="1224"/>
        <end position="1238"/>
    </location>
</feature>
<evidence type="ECO:0000313" key="4">
    <source>
        <dbReference type="EMBL" id="GFT95917.1"/>
    </source>
</evidence>
<dbReference type="Pfam" id="PF24782">
    <property type="entry name" value="WD40_MABP1-WDR62_2nd"/>
    <property type="match status" value="1"/>
</dbReference>
<dbReference type="Gene3D" id="2.130.10.10">
    <property type="entry name" value="YVTN repeat-like/Quinoprotein amine dehydrogenase"/>
    <property type="match status" value="3"/>
</dbReference>
<feature type="domain" description="MABP1/WDR62 second WD40" evidence="3">
    <location>
        <begin position="363"/>
        <end position="703"/>
    </location>
</feature>
<dbReference type="InterPro" id="IPR056162">
    <property type="entry name" value="WD40_MABP1-WDR62_2nd"/>
</dbReference>
<dbReference type="PANTHER" id="PTHR45589:SF1">
    <property type="entry name" value="WD REPEAT DOMAIN 62, ISOFORM G"/>
    <property type="match status" value="1"/>
</dbReference>
<feature type="region of interest" description="Disordered" evidence="2">
    <location>
        <begin position="848"/>
        <end position="896"/>
    </location>
</feature>
<dbReference type="OrthoDB" id="6154712at2759"/>
<feature type="region of interest" description="Disordered" evidence="2">
    <location>
        <begin position="1134"/>
        <end position="1188"/>
    </location>
</feature>
<dbReference type="SUPFAM" id="SSF50998">
    <property type="entry name" value="Quinoprotein alcohol dehydrogenase-like"/>
    <property type="match status" value="1"/>
</dbReference>
<feature type="region of interest" description="Disordered" evidence="2">
    <location>
        <begin position="928"/>
        <end position="963"/>
    </location>
</feature>
<reference evidence="4" key="1">
    <citation type="submission" date="2020-08" db="EMBL/GenBank/DDBJ databases">
        <title>Multicomponent nature underlies the extraordinary mechanical properties of spider dragline silk.</title>
        <authorList>
            <person name="Kono N."/>
            <person name="Nakamura H."/>
            <person name="Mori M."/>
            <person name="Yoshida Y."/>
            <person name="Ohtoshi R."/>
            <person name="Malay A.D."/>
            <person name="Moran D.A.P."/>
            <person name="Tomita M."/>
            <person name="Numata K."/>
            <person name="Arakawa K."/>
        </authorList>
    </citation>
    <scope>NUCLEOTIDE SEQUENCE</scope>
</reference>
<dbReference type="Proteomes" id="UP000887013">
    <property type="component" value="Unassembled WGS sequence"/>
</dbReference>
<feature type="compositionally biased region" description="Polar residues" evidence="2">
    <location>
        <begin position="1142"/>
        <end position="1184"/>
    </location>
</feature>
<proteinExistence type="predicted"/>
<keyword evidence="5" id="KW-1185">Reference proteome</keyword>
<feature type="repeat" description="WD" evidence="1">
    <location>
        <begin position="670"/>
        <end position="703"/>
    </location>
</feature>
<feature type="region of interest" description="Disordered" evidence="2">
    <location>
        <begin position="1197"/>
        <end position="1216"/>
    </location>
</feature>
<dbReference type="PROSITE" id="PS50082">
    <property type="entry name" value="WD_REPEATS_2"/>
    <property type="match status" value="2"/>
</dbReference>
<dbReference type="InterPro" id="IPR036322">
    <property type="entry name" value="WD40_repeat_dom_sf"/>
</dbReference>
<comment type="caution">
    <text evidence="4">The sequence shown here is derived from an EMBL/GenBank/DDBJ whole genome shotgun (WGS) entry which is preliminary data.</text>
</comment>
<evidence type="ECO:0000313" key="5">
    <source>
        <dbReference type="Proteomes" id="UP000887013"/>
    </source>
</evidence>
<dbReference type="InterPro" id="IPR011047">
    <property type="entry name" value="Quinoprotein_ADH-like_sf"/>
</dbReference>
<evidence type="ECO:0000256" key="1">
    <source>
        <dbReference type="PROSITE-ProRule" id="PRU00221"/>
    </source>
</evidence>
<dbReference type="InterPro" id="IPR015943">
    <property type="entry name" value="WD40/YVTN_repeat-like_dom_sf"/>
</dbReference>
<dbReference type="InterPro" id="IPR052779">
    <property type="entry name" value="WDR62"/>
</dbReference>
<feature type="region of interest" description="Disordered" evidence="2">
    <location>
        <begin position="1261"/>
        <end position="1290"/>
    </location>
</feature>
<gene>
    <name evidence="4" type="primary">WDR62</name>
    <name evidence="4" type="ORF">NPIL_79901</name>
</gene>
<feature type="compositionally biased region" description="Polar residues" evidence="2">
    <location>
        <begin position="1197"/>
        <end position="1208"/>
    </location>
</feature>
<feature type="region of interest" description="Disordered" evidence="2">
    <location>
        <begin position="761"/>
        <end position="783"/>
    </location>
</feature>
<dbReference type="SMART" id="SM00320">
    <property type="entry name" value="WD40"/>
    <property type="match status" value="11"/>
</dbReference>
<feature type="region of interest" description="Disordered" evidence="2">
    <location>
        <begin position="1222"/>
        <end position="1243"/>
    </location>
</feature>
<keyword evidence="1" id="KW-0853">WD repeat</keyword>
<feature type="compositionally biased region" description="Basic and acidic residues" evidence="2">
    <location>
        <begin position="762"/>
        <end position="771"/>
    </location>
</feature>
<feature type="repeat" description="WD" evidence="1">
    <location>
        <begin position="106"/>
        <end position="149"/>
    </location>
</feature>
<protein>
    <submittedName>
        <fullName evidence="4">WD repeat-containing protein 62</fullName>
    </submittedName>
</protein>
<dbReference type="InterPro" id="IPR001680">
    <property type="entry name" value="WD40_rpt"/>
</dbReference>
<evidence type="ECO:0000256" key="2">
    <source>
        <dbReference type="SAM" id="MobiDB-lite"/>
    </source>
</evidence>
<dbReference type="GO" id="GO:0072686">
    <property type="term" value="C:mitotic spindle"/>
    <property type="evidence" value="ECO:0007669"/>
    <property type="project" value="TreeGrafter"/>
</dbReference>
<organism evidence="4 5">
    <name type="scientific">Nephila pilipes</name>
    <name type="common">Giant wood spider</name>
    <name type="synonym">Nephila maculata</name>
    <dbReference type="NCBI Taxonomy" id="299642"/>
    <lineage>
        <taxon>Eukaryota</taxon>
        <taxon>Metazoa</taxon>
        <taxon>Ecdysozoa</taxon>
        <taxon>Arthropoda</taxon>
        <taxon>Chelicerata</taxon>
        <taxon>Arachnida</taxon>
        <taxon>Araneae</taxon>
        <taxon>Araneomorphae</taxon>
        <taxon>Entelegynae</taxon>
        <taxon>Araneoidea</taxon>
        <taxon>Nephilidae</taxon>
        <taxon>Nephila</taxon>
    </lineage>
</organism>
<feature type="region of interest" description="Disordered" evidence="2">
    <location>
        <begin position="1097"/>
        <end position="1122"/>
    </location>
</feature>
<dbReference type="GO" id="GO:0007099">
    <property type="term" value="P:centriole replication"/>
    <property type="evidence" value="ECO:0007669"/>
    <property type="project" value="TreeGrafter"/>
</dbReference>
<accession>A0A8X6PY14</accession>